<evidence type="ECO:0000313" key="3">
    <source>
        <dbReference type="EMBL" id="EWY37802.1"/>
    </source>
</evidence>
<dbReference type="PANTHER" id="PTHR44757:SF2">
    <property type="entry name" value="BIOFILM ARCHITECTURE MAINTENANCE PROTEIN MBAA"/>
    <property type="match status" value="1"/>
</dbReference>
<reference evidence="3 4" key="1">
    <citation type="submission" date="2013-08" db="EMBL/GenBank/DDBJ databases">
        <title>The genome sequence of Skermanella stibiiresistens.</title>
        <authorList>
            <person name="Zhu W."/>
            <person name="Wang G."/>
        </authorList>
    </citation>
    <scope>NUCLEOTIDE SEQUENCE [LARGE SCALE GENOMIC DNA]</scope>
    <source>
        <strain evidence="3 4">SB22</strain>
    </source>
</reference>
<dbReference type="InterPro" id="IPR043128">
    <property type="entry name" value="Rev_trsase/Diguanyl_cyclase"/>
</dbReference>
<dbReference type="NCBIfam" id="TIGR00254">
    <property type="entry name" value="GGDEF"/>
    <property type="match status" value="1"/>
</dbReference>
<dbReference type="PROSITE" id="PS50887">
    <property type="entry name" value="GGDEF"/>
    <property type="match status" value="1"/>
</dbReference>
<dbReference type="PANTHER" id="PTHR44757">
    <property type="entry name" value="DIGUANYLATE CYCLASE DGCP"/>
    <property type="match status" value="1"/>
</dbReference>
<evidence type="ECO:0000259" key="1">
    <source>
        <dbReference type="PROSITE" id="PS50883"/>
    </source>
</evidence>
<dbReference type="FunFam" id="3.20.20.450:FF:000001">
    <property type="entry name" value="Cyclic di-GMP phosphodiesterase yahA"/>
    <property type="match status" value="1"/>
</dbReference>
<dbReference type="Pfam" id="PF00990">
    <property type="entry name" value="GGDEF"/>
    <property type="match status" value="1"/>
</dbReference>
<feature type="domain" description="GGDEF" evidence="2">
    <location>
        <begin position="136"/>
        <end position="269"/>
    </location>
</feature>
<dbReference type="Gene3D" id="3.30.70.270">
    <property type="match status" value="1"/>
</dbReference>
<dbReference type="Pfam" id="PF00563">
    <property type="entry name" value="EAL"/>
    <property type="match status" value="1"/>
</dbReference>
<sequence length="529" mass="57979">MLQILEPDLSQTVILEACDLLPGGFAIIERNGAVGYANSPFRSIFDMPDDPDLKLLLENVCGGDETLSSKLRRGERDFTVSCRGVSDGRTLVMVAETAVVTVPAAVERRDGLTGLPNRVVLNDQLTEALRGPANEAEFALLLLDLDRFKTVNDTLGHPIGDKLLCHVVDRIRSCVRDTDLIARLGGDEFAILQRSPKQPEAARALARRLVDLVGRTYIVDDHLLNIGVSIGIALPPADGADPDRLLKSADLALYRAKEEGRGRHRFFEQEMDARAQARRALELDLRRAFALRQFEVHYQPQMKLADRRVVGFEALARWRHPERGMISPAAFIPIAEEIGLISQIGEWVLQTACREAAGWPDDISIAVNLSPVQFSSPGLVTMVIAALRQSGLAPERLELEITESVLLQETAATLTILHQLRALGVRIAMDDFGTGYSSLGYLRSFPFDKVKIDQSFVREMPSDGDSNAIVRAIIGLGVSLGISTTAEGVETQEQLDRLRAEGCTDIQGYLLSRPIPASGVGDLLLQLHS</sequence>
<dbReference type="Gene3D" id="3.20.20.450">
    <property type="entry name" value="EAL domain"/>
    <property type="match status" value="1"/>
</dbReference>
<dbReference type="OrthoDB" id="7251575at2"/>
<keyword evidence="4" id="KW-1185">Reference proteome</keyword>
<dbReference type="PROSITE" id="PS50883">
    <property type="entry name" value="EAL"/>
    <property type="match status" value="1"/>
</dbReference>
<protein>
    <recommendedName>
        <fullName evidence="5">Diguanylate cyclase</fullName>
    </recommendedName>
</protein>
<name>W9GZB8_9PROT</name>
<dbReference type="InterPro" id="IPR029787">
    <property type="entry name" value="Nucleotide_cyclase"/>
</dbReference>
<dbReference type="SMART" id="SM00052">
    <property type="entry name" value="EAL"/>
    <property type="match status" value="1"/>
</dbReference>
<dbReference type="InterPro" id="IPR001633">
    <property type="entry name" value="EAL_dom"/>
</dbReference>
<evidence type="ECO:0000259" key="2">
    <source>
        <dbReference type="PROSITE" id="PS50887"/>
    </source>
</evidence>
<dbReference type="SUPFAM" id="SSF141868">
    <property type="entry name" value="EAL domain-like"/>
    <property type="match status" value="1"/>
</dbReference>
<organism evidence="3 4">
    <name type="scientific">Skermanella stibiiresistens SB22</name>
    <dbReference type="NCBI Taxonomy" id="1385369"/>
    <lineage>
        <taxon>Bacteria</taxon>
        <taxon>Pseudomonadati</taxon>
        <taxon>Pseudomonadota</taxon>
        <taxon>Alphaproteobacteria</taxon>
        <taxon>Rhodospirillales</taxon>
        <taxon>Azospirillaceae</taxon>
        <taxon>Skermanella</taxon>
    </lineage>
</organism>
<proteinExistence type="predicted"/>
<dbReference type="InterPro" id="IPR000160">
    <property type="entry name" value="GGDEF_dom"/>
</dbReference>
<accession>W9GZB8</accession>
<comment type="caution">
    <text evidence="3">The sequence shown here is derived from an EMBL/GenBank/DDBJ whole genome shotgun (WGS) entry which is preliminary data.</text>
</comment>
<gene>
    <name evidence="3" type="ORF">N825_09480</name>
</gene>
<dbReference type="CDD" id="cd01949">
    <property type="entry name" value="GGDEF"/>
    <property type="match status" value="1"/>
</dbReference>
<dbReference type="STRING" id="1385369.N825_09480"/>
<dbReference type="EMBL" id="AVFL01000023">
    <property type="protein sequence ID" value="EWY37802.1"/>
    <property type="molecule type" value="Genomic_DNA"/>
</dbReference>
<dbReference type="RefSeq" id="WP_051513056.1">
    <property type="nucleotide sequence ID" value="NZ_AVFL01000023.1"/>
</dbReference>
<dbReference type="SMART" id="SM00267">
    <property type="entry name" value="GGDEF"/>
    <property type="match status" value="1"/>
</dbReference>
<dbReference type="PATRIC" id="fig|1385369.3.peg.5203"/>
<evidence type="ECO:0000313" key="4">
    <source>
        <dbReference type="Proteomes" id="UP000019486"/>
    </source>
</evidence>
<dbReference type="InterPro" id="IPR052155">
    <property type="entry name" value="Biofilm_reg_signaling"/>
</dbReference>
<dbReference type="InterPro" id="IPR035919">
    <property type="entry name" value="EAL_sf"/>
</dbReference>
<dbReference type="AlphaFoldDB" id="W9GZB8"/>
<feature type="domain" description="EAL" evidence="1">
    <location>
        <begin position="278"/>
        <end position="528"/>
    </location>
</feature>
<dbReference type="SUPFAM" id="SSF55073">
    <property type="entry name" value="Nucleotide cyclase"/>
    <property type="match status" value="1"/>
</dbReference>
<dbReference type="CDD" id="cd01948">
    <property type="entry name" value="EAL"/>
    <property type="match status" value="1"/>
</dbReference>
<evidence type="ECO:0008006" key="5">
    <source>
        <dbReference type="Google" id="ProtNLM"/>
    </source>
</evidence>
<dbReference type="Proteomes" id="UP000019486">
    <property type="component" value="Unassembled WGS sequence"/>
</dbReference>